<comment type="caution">
    <text evidence="1">The sequence shown here is derived from an EMBL/GenBank/DDBJ whole genome shotgun (WGS) entry which is preliminary data.</text>
</comment>
<feature type="non-terminal residue" evidence="1">
    <location>
        <position position="1"/>
    </location>
</feature>
<organism evidence="1 2">
    <name type="scientific">Candidatus Curtissbacteria bacterium RBG_16_39_7</name>
    <dbReference type="NCBI Taxonomy" id="1797707"/>
    <lineage>
        <taxon>Bacteria</taxon>
        <taxon>Candidatus Curtissiibacteriota</taxon>
    </lineage>
</organism>
<dbReference type="GO" id="GO:0070402">
    <property type="term" value="F:NADPH binding"/>
    <property type="evidence" value="ECO:0007669"/>
    <property type="project" value="TreeGrafter"/>
</dbReference>
<evidence type="ECO:0008006" key="3">
    <source>
        <dbReference type="Google" id="ProtNLM"/>
    </source>
</evidence>
<evidence type="ECO:0000313" key="1">
    <source>
        <dbReference type="EMBL" id="OGD85824.1"/>
    </source>
</evidence>
<dbReference type="InterPro" id="IPR003669">
    <property type="entry name" value="Thymidylate_synthase_ThyX"/>
</dbReference>
<dbReference type="GO" id="GO:0006231">
    <property type="term" value="P:dTMP biosynthetic process"/>
    <property type="evidence" value="ECO:0007669"/>
    <property type="project" value="InterPro"/>
</dbReference>
<name>A0A1F5G1Y9_9BACT</name>
<dbReference type="Pfam" id="PF02511">
    <property type="entry name" value="Thy1"/>
    <property type="match status" value="2"/>
</dbReference>
<dbReference type="GO" id="GO:0004799">
    <property type="term" value="F:thymidylate synthase activity"/>
    <property type="evidence" value="ECO:0007669"/>
    <property type="project" value="TreeGrafter"/>
</dbReference>
<dbReference type="Proteomes" id="UP000176628">
    <property type="component" value="Unassembled WGS sequence"/>
</dbReference>
<dbReference type="InterPro" id="IPR036098">
    <property type="entry name" value="Thymidylate_synthase_ThyX_sf"/>
</dbReference>
<gene>
    <name evidence="1" type="ORF">A2Z23_02065</name>
</gene>
<sequence length="524" mass="60498">LRDKTEQFLNGQLTLNDFTDGLKRFDEDIKDGEEVFEEEKEFLTHALRTDEEIAVIFAKISRNPGSFDEIARSVTEEGAAQFHKRWTVSVEGYGHASVAEHAIIHMAVENVPSLDGDWVTDNRLGSYTEFSARFKGRQGLGYFIPEQVSKDPRLLRRWHEVHQRLFATYEELMAKGLSYIETDEAKEKWPERKITSKTVADQFKDLMPASRLTSIGVTMNAREAENTIRKMFSSPYTSVRQLGALLKEQSLGVAPTLVRYAEANEYMTAARRGLAAIVKDQRYQGHIPPFEEEKDKLVDLIEADGNADNKFIAAALYNDPKVGSYRDTLSMLSGLDGGAKYQILYELLGRLGKWDVPIRALEMPGDYVVEFPGMTYGVWREYKRHRMQSYQIKDLDVRWGYMIPPLAREMDDSKDHQFHGCVDSIREALQKVEDLFAQVSKVDPYAAHYTVTRLHYRPAIAKFNVREAYHLIDLRTGPNAHPYIRRLMWPLFDQICKVQPMLMDYLRLRMAQKDRPDRNSPWSF</sequence>
<dbReference type="PROSITE" id="PS51331">
    <property type="entry name" value="THYX"/>
    <property type="match status" value="2"/>
</dbReference>
<dbReference type="GO" id="GO:0050660">
    <property type="term" value="F:flavin adenine dinucleotide binding"/>
    <property type="evidence" value="ECO:0007669"/>
    <property type="project" value="InterPro"/>
</dbReference>
<dbReference type="PANTHER" id="PTHR34934:SF1">
    <property type="entry name" value="FLAVIN-DEPENDENT THYMIDYLATE SYNTHASE"/>
    <property type="match status" value="1"/>
</dbReference>
<dbReference type="Gene3D" id="3.30.1360.170">
    <property type="match status" value="2"/>
</dbReference>
<protein>
    <recommendedName>
        <fullName evidence="3">Thymidylate synthase</fullName>
    </recommendedName>
</protein>
<evidence type="ECO:0000313" key="2">
    <source>
        <dbReference type="Proteomes" id="UP000176628"/>
    </source>
</evidence>
<reference evidence="1 2" key="1">
    <citation type="journal article" date="2016" name="Nat. Commun.">
        <title>Thousands of microbial genomes shed light on interconnected biogeochemical processes in an aquifer system.</title>
        <authorList>
            <person name="Anantharaman K."/>
            <person name="Brown C.T."/>
            <person name="Hug L.A."/>
            <person name="Sharon I."/>
            <person name="Castelle C.J."/>
            <person name="Probst A.J."/>
            <person name="Thomas B.C."/>
            <person name="Singh A."/>
            <person name="Wilkins M.J."/>
            <person name="Karaoz U."/>
            <person name="Brodie E.L."/>
            <person name="Williams K.H."/>
            <person name="Hubbard S.S."/>
            <person name="Banfield J.F."/>
        </authorList>
    </citation>
    <scope>NUCLEOTIDE SEQUENCE [LARGE SCALE GENOMIC DNA]</scope>
</reference>
<dbReference type="EMBL" id="MFAV01000043">
    <property type="protein sequence ID" value="OGD85824.1"/>
    <property type="molecule type" value="Genomic_DNA"/>
</dbReference>
<dbReference type="PANTHER" id="PTHR34934">
    <property type="entry name" value="FLAVIN-DEPENDENT THYMIDYLATE SYNTHASE"/>
    <property type="match status" value="1"/>
</dbReference>
<accession>A0A1F5G1Y9</accession>
<proteinExistence type="predicted"/>
<dbReference type="AlphaFoldDB" id="A0A1F5G1Y9"/>
<dbReference type="GO" id="GO:0050797">
    <property type="term" value="F:thymidylate synthase (FAD) activity"/>
    <property type="evidence" value="ECO:0007669"/>
    <property type="project" value="InterPro"/>
</dbReference>
<dbReference type="CDD" id="cd20175">
    <property type="entry name" value="ThyX"/>
    <property type="match status" value="2"/>
</dbReference>
<dbReference type="SUPFAM" id="SSF69796">
    <property type="entry name" value="Thymidylate synthase-complementing protein Thy1"/>
    <property type="match status" value="2"/>
</dbReference>